<accession>A0AAU9XG56</accession>
<name>A0AAU9XG56_9CNID</name>
<dbReference type="CDD" id="cd02440">
    <property type="entry name" value="AdoMet_MTases"/>
    <property type="match status" value="1"/>
</dbReference>
<feature type="domain" description="Methyltransferase" evidence="1">
    <location>
        <begin position="79"/>
        <end position="173"/>
    </location>
</feature>
<dbReference type="Proteomes" id="UP001159428">
    <property type="component" value="Unassembled WGS sequence"/>
</dbReference>
<proteinExistence type="predicted"/>
<evidence type="ECO:0000313" key="3">
    <source>
        <dbReference type="Proteomes" id="UP001159428"/>
    </source>
</evidence>
<keyword evidence="3" id="KW-1185">Reference proteome</keyword>
<comment type="caution">
    <text evidence="2">The sequence shown here is derived from an EMBL/GenBank/DDBJ whole genome shotgun (WGS) entry which is preliminary data.</text>
</comment>
<gene>
    <name evidence="2" type="ORF">PMEA_00023364</name>
</gene>
<dbReference type="AlphaFoldDB" id="A0AAU9XG56"/>
<evidence type="ECO:0000313" key="2">
    <source>
        <dbReference type="EMBL" id="CAH3147382.1"/>
    </source>
</evidence>
<dbReference type="InterPro" id="IPR041698">
    <property type="entry name" value="Methyltransf_25"/>
</dbReference>
<reference evidence="2 3" key="1">
    <citation type="submission" date="2022-05" db="EMBL/GenBank/DDBJ databases">
        <authorList>
            <consortium name="Genoscope - CEA"/>
            <person name="William W."/>
        </authorList>
    </citation>
    <scope>NUCLEOTIDE SEQUENCE [LARGE SCALE GENOMIC DNA]</scope>
</reference>
<dbReference type="SUPFAM" id="SSF53335">
    <property type="entry name" value="S-adenosyl-L-methionine-dependent methyltransferases"/>
    <property type="match status" value="1"/>
</dbReference>
<sequence>MTTPGEARGGYEKFFTGGLHTLHASSTREEIEECYDKWADAYDKDLMSAGCVKHEPMVRVFDEAIKIAMPSKPKCQVRIMDMGSGTGLLGVELNKRGYTNVDALDVTQKMLDVSREKGVYTKFICAHLTEARTPGIEDGDYNAIISSGVVTAAYGHIRPPAFYEMMRVISDGGVIYFNVRTKEIPDFRPSMKELEDKGLWTLIKEEQVPHYNIEDPALPKSTTVFAFQVHHKERHAI</sequence>
<dbReference type="Pfam" id="PF13649">
    <property type="entry name" value="Methyltransf_25"/>
    <property type="match status" value="1"/>
</dbReference>
<evidence type="ECO:0000259" key="1">
    <source>
        <dbReference type="Pfam" id="PF13649"/>
    </source>
</evidence>
<protein>
    <recommendedName>
        <fullName evidence="1">Methyltransferase domain-containing protein</fullName>
    </recommendedName>
</protein>
<dbReference type="InterPro" id="IPR029063">
    <property type="entry name" value="SAM-dependent_MTases_sf"/>
</dbReference>
<dbReference type="EMBL" id="CALNXJ010000043">
    <property type="protein sequence ID" value="CAH3147382.1"/>
    <property type="molecule type" value="Genomic_DNA"/>
</dbReference>
<dbReference type="Gene3D" id="3.40.50.150">
    <property type="entry name" value="Vaccinia Virus protein VP39"/>
    <property type="match status" value="1"/>
</dbReference>
<organism evidence="2 3">
    <name type="scientific">Pocillopora meandrina</name>
    <dbReference type="NCBI Taxonomy" id="46732"/>
    <lineage>
        <taxon>Eukaryota</taxon>
        <taxon>Metazoa</taxon>
        <taxon>Cnidaria</taxon>
        <taxon>Anthozoa</taxon>
        <taxon>Hexacorallia</taxon>
        <taxon>Scleractinia</taxon>
        <taxon>Astrocoeniina</taxon>
        <taxon>Pocilloporidae</taxon>
        <taxon>Pocillopora</taxon>
    </lineage>
</organism>